<keyword evidence="6" id="KW-0597">Phosphoprotein</keyword>
<dbReference type="EC" id="1.1.1.n12" evidence="4"/>
<accession>A0A1E1X5A6</accession>
<evidence type="ECO:0000259" key="26">
    <source>
        <dbReference type="SMART" id="SM00822"/>
    </source>
</evidence>
<dbReference type="SMART" id="SM00822">
    <property type="entry name" value="PKS_KR"/>
    <property type="match status" value="1"/>
</dbReference>
<evidence type="ECO:0000256" key="5">
    <source>
        <dbReference type="ARBA" id="ARBA00022516"/>
    </source>
</evidence>
<dbReference type="InterPro" id="IPR057326">
    <property type="entry name" value="KR_dom"/>
</dbReference>
<feature type="domain" description="Ketoreductase" evidence="26">
    <location>
        <begin position="20"/>
        <end position="205"/>
    </location>
</feature>
<dbReference type="EMBL" id="GFAC01004780">
    <property type="protein sequence ID" value="JAT94408.1"/>
    <property type="molecule type" value="mRNA"/>
</dbReference>
<evidence type="ECO:0000256" key="3">
    <source>
        <dbReference type="ARBA" id="ARBA00006484"/>
    </source>
</evidence>
<evidence type="ECO:0000256" key="7">
    <source>
        <dbReference type="ARBA" id="ARBA00022832"/>
    </source>
</evidence>
<evidence type="ECO:0000256" key="19">
    <source>
        <dbReference type="ARBA" id="ARBA00066822"/>
    </source>
</evidence>
<dbReference type="Gene3D" id="3.40.50.720">
    <property type="entry name" value="NAD(P)-binding Rossmann-like Domain"/>
    <property type="match status" value="1"/>
</dbReference>
<proteinExistence type="evidence at transcript level"/>
<evidence type="ECO:0000256" key="1">
    <source>
        <dbReference type="ARBA" id="ARBA00004305"/>
    </source>
</evidence>
<dbReference type="InterPro" id="IPR036291">
    <property type="entry name" value="NAD(P)-bd_dom_sf"/>
</dbReference>
<evidence type="ECO:0000256" key="22">
    <source>
        <dbReference type="ARBA" id="ARBA00081419"/>
    </source>
</evidence>
<comment type="catalytic activity">
    <reaction evidence="16">
        <text>17beta-hydroxy-5alpha-androstan-3-one + NAD(+) = 5alpha-androstan-3,17-dione + NADH + H(+)</text>
        <dbReference type="Rhea" id="RHEA:41992"/>
        <dbReference type="ChEBI" id="CHEBI:15378"/>
        <dbReference type="ChEBI" id="CHEBI:15994"/>
        <dbReference type="ChEBI" id="CHEBI:16330"/>
        <dbReference type="ChEBI" id="CHEBI:57540"/>
        <dbReference type="ChEBI" id="CHEBI:57945"/>
    </reaction>
    <physiologicalReaction direction="left-to-right" evidence="16">
        <dbReference type="Rhea" id="RHEA:41993"/>
    </physiologicalReaction>
</comment>
<dbReference type="InterPro" id="IPR002347">
    <property type="entry name" value="SDR_fam"/>
</dbReference>
<sequence>MCPTRSFRPNVPPASGLEDRVALVTGAGSGIGRSACVVLAAQGARVVAADCNLDAAVETVSQLPGGAERHLALHVDISSPESVASLFDRIRGCTDLPCVSIVVCCAGVNKDASLLDMELDDFDRVMAVNLRGTFLTLQAATREMLARGVRTGSVVTVSSIVARTGLRRHGAYAASKAAIVTLTKTAAAELAPHGIRCNAVLPGLTDTAMTADVGDKELADVAARTPLGRIANPEEIARAIRFLCDDADSSFVTGATIDVTGGLHM</sequence>
<dbReference type="PRINTS" id="PR00080">
    <property type="entry name" value="SDRFAMILY"/>
</dbReference>
<protein>
    <recommendedName>
        <fullName evidence="20">(3R)-3-hydroxyacyl-CoA dehydrogenase</fullName>
        <ecNumber evidence="19">1.1.1.239</ecNumber>
        <ecNumber evidence="4">1.1.1.n12</ecNumber>
    </recommendedName>
    <alternativeName>
        <fullName evidence="22">17-beta-hydroxysteroid dehydrogenase 8</fullName>
    </alternativeName>
    <alternativeName>
        <fullName evidence="21">3-ketoacyl-[acyl-carrier-protein] reductase alpha subunit</fullName>
    </alternativeName>
    <alternativeName>
        <fullName evidence="24">3-oxoacyl-[acyl-carrier-protein] reductase</fullName>
    </alternativeName>
    <alternativeName>
        <fullName evidence="25">Estradiol 17-beta-dehydrogenase 8</fullName>
    </alternativeName>
    <alternativeName>
        <fullName evidence="23">Testosterone 17-beta-dehydrogenase 8</fullName>
    </alternativeName>
</protein>
<comment type="similarity">
    <text evidence="3">Belongs to the short-chain dehydrogenases/reductases (SDR) family.</text>
</comment>
<dbReference type="GO" id="GO:0008210">
    <property type="term" value="P:estrogen metabolic process"/>
    <property type="evidence" value="ECO:0007669"/>
    <property type="project" value="UniProtKB-ARBA"/>
</dbReference>
<evidence type="ECO:0000256" key="14">
    <source>
        <dbReference type="ARBA" id="ARBA00049069"/>
    </source>
</evidence>
<comment type="catalytic activity">
    <reaction evidence="14">
        <text>17beta-estradiol + NAD(+) = estrone + NADH + H(+)</text>
        <dbReference type="Rhea" id="RHEA:24612"/>
        <dbReference type="ChEBI" id="CHEBI:15378"/>
        <dbReference type="ChEBI" id="CHEBI:16469"/>
        <dbReference type="ChEBI" id="CHEBI:17263"/>
        <dbReference type="ChEBI" id="CHEBI:57540"/>
        <dbReference type="ChEBI" id="CHEBI:57945"/>
        <dbReference type="EC" id="1.1.1.62"/>
    </reaction>
    <physiologicalReaction direction="left-to-right" evidence="14">
        <dbReference type="Rhea" id="RHEA:24613"/>
    </physiologicalReaction>
    <physiologicalReaction direction="right-to-left" evidence="14">
        <dbReference type="Rhea" id="RHEA:24614"/>
    </physiologicalReaction>
</comment>
<comment type="catalytic activity">
    <reaction evidence="15">
        <text>testosterone + NAD(+) = androst-4-ene-3,17-dione + NADH + H(+)</text>
        <dbReference type="Rhea" id="RHEA:14929"/>
        <dbReference type="ChEBI" id="CHEBI:15378"/>
        <dbReference type="ChEBI" id="CHEBI:16422"/>
        <dbReference type="ChEBI" id="CHEBI:17347"/>
        <dbReference type="ChEBI" id="CHEBI:57540"/>
        <dbReference type="ChEBI" id="CHEBI:57945"/>
        <dbReference type="EC" id="1.1.1.239"/>
    </reaction>
    <physiologicalReaction direction="left-to-right" evidence="15">
        <dbReference type="Rhea" id="RHEA:14930"/>
    </physiologicalReaction>
</comment>
<evidence type="ECO:0000256" key="20">
    <source>
        <dbReference type="ARBA" id="ARBA00070911"/>
    </source>
</evidence>
<evidence type="ECO:0000256" key="10">
    <source>
        <dbReference type="ARBA" id="ARBA00023098"/>
    </source>
</evidence>
<dbReference type="FunFam" id="3.40.50.720:FF:000231">
    <property type="entry name" value="Estradiol 17-beta-dehydrogenase 8"/>
    <property type="match status" value="1"/>
</dbReference>
<reference evidence="27" key="1">
    <citation type="journal article" date="2017" name="Front. Cell. Infect. Microbiol.">
        <title>The Distinct Transcriptional Response of the Midgut of Amblyomma sculptum and Amblyomma aureolatum Ticks to Rickettsia rickettsii Correlates to Their Differences in Susceptibility to Infection.</title>
        <authorList>
            <person name="Martins L.A."/>
            <person name="Galletti M.F.B.M."/>
            <person name="Ribeiro J.M."/>
            <person name="Fujita A."/>
            <person name="Costa F.B."/>
            <person name="Labruna M.B."/>
            <person name="Daffre S."/>
            <person name="Fogaca A.C."/>
        </authorList>
    </citation>
    <scope>NUCLEOTIDE SEQUENCE</scope>
</reference>
<comment type="catalytic activity">
    <reaction evidence="17">
        <text>a (3R)-3-hydroxyacyl-CoA + NAD(+) = a 3-oxoacyl-CoA + NADH + H(+)</text>
        <dbReference type="Rhea" id="RHEA:32711"/>
        <dbReference type="ChEBI" id="CHEBI:15378"/>
        <dbReference type="ChEBI" id="CHEBI:57319"/>
        <dbReference type="ChEBI" id="CHEBI:57540"/>
        <dbReference type="ChEBI" id="CHEBI:57945"/>
        <dbReference type="ChEBI" id="CHEBI:90726"/>
        <dbReference type="EC" id="1.1.1.n12"/>
    </reaction>
    <physiologicalReaction direction="left-to-right" evidence="17">
        <dbReference type="Rhea" id="RHEA:32712"/>
    </physiologicalReaction>
</comment>
<comment type="subunit">
    <text evidence="18">Heterotetramer with CBR4; contains two molecules of HSD17B8 and CBR4.</text>
</comment>
<dbReference type="GO" id="GO:0006633">
    <property type="term" value="P:fatty acid biosynthetic process"/>
    <property type="evidence" value="ECO:0007669"/>
    <property type="project" value="UniProtKB-KW"/>
</dbReference>
<keyword evidence="10" id="KW-0443">Lipid metabolism</keyword>
<dbReference type="Pfam" id="PF13561">
    <property type="entry name" value="adh_short_C2"/>
    <property type="match status" value="1"/>
</dbReference>
<name>A0A1E1X5A6_9ACAR</name>
<keyword evidence="9" id="KW-0520">NAD</keyword>
<evidence type="ECO:0000256" key="4">
    <source>
        <dbReference type="ARBA" id="ARBA00012456"/>
    </source>
</evidence>
<keyword evidence="12" id="KW-0275">Fatty acid biosynthesis</keyword>
<evidence type="ECO:0000256" key="15">
    <source>
        <dbReference type="ARBA" id="ARBA00050232"/>
    </source>
</evidence>
<dbReference type="EC" id="1.1.1.239" evidence="19"/>
<evidence type="ECO:0000256" key="11">
    <source>
        <dbReference type="ARBA" id="ARBA00023128"/>
    </source>
</evidence>
<keyword evidence="7" id="KW-0276">Fatty acid metabolism</keyword>
<dbReference type="GO" id="GO:0005759">
    <property type="term" value="C:mitochondrial matrix"/>
    <property type="evidence" value="ECO:0007669"/>
    <property type="project" value="UniProtKB-SubCell"/>
</dbReference>
<dbReference type="GO" id="GO:0047035">
    <property type="term" value="F:testosterone dehydrogenase (NAD+) activity"/>
    <property type="evidence" value="ECO:0007669"/>
    <property type="project" value="UniProtKB-EC"/>
</dbReference>
<comment type="pathway">
    <text evidence="13">Steroid biosynthesis; estrogen biosynthesis.</text>
</comment>
<organism evidence="27">
    <name type="scientific">Amblyomma aureolatum</name>
    <dbReference type="NCBI Taxonomy" id="187763"/>
    <lineage>
        <taxon>Eukaryota</taxon>
        <taxon>Metazoa</taxon>
        <taxon>Ecdysozoa</taxon>
        <taxon>Arthropoda</taxon>
        <taxon>Chelicerata</taxon>
        <taxon>Arachnida</taxon>
        <taxon>Acari</taxon>
        <taxon>Parasitiformes</taxon>
        <taxon>Ixodida</taxon>
        <taxon>Ixodoidea</taxon>
        <taxon>Ixodidae</taxon>
        <taxon>Amblyomminae</taxon>
        <taxon>Amblyomma</taxon>
    </lineage>
</organism>
<dbReference type="GO" id="GO:0004303">
    <property type="term" value="F:estradiol 17-beta-dehydrogenase [NAD(P)+] activity"/>
    <property type="evidence" value="ECO:0007669"/>
    <property type="project" value="UniProtKB-EC"/>
</dbReference>
<dbReference type="PROSITE" id="PS00061">
    <property type="entry name" value="ADH_SHORT"/>
    <property type="match status" value="1"/>
</dbReference>
<comment type="subcellular location">
    <subcellularLocation>
        <location evidence="1">Mitochondrion matrix</location>
    </subcellularLocation>
</comment>
<evidence type="ECO:0000256" key="12">
    <source>
        <dbReference type="ARBA" id="ARBA00023160"/>
    </source>
</evidence>
<evidence type="ECO:0000256" key="18">
    <source>
        <dbReference type="ARBA" id="ARBA00065174"/>
    </source>
</evidence>
<dbReference type="PANTHER" id="PTHR24321">
    <property type="entry name" value="DEHYDROGENASES, SHORT CHAIN"/>
    <property type="match status" value="1"/>
</dbReference>
<evidence type="ECO:0000256" key="9">
    <source>
        <dbReference type="ARBA" id="ARBA00023027"/>
    </source>
</evidence>
<evidence type="ECO:0000256" key="24">
    <source>
        <dbReference type="ARBA" id="ARBA00083097"/>
    </source>
</evidence>
<dbReference type="PRINTS" id="PR00081">
    <property type="entry name" value="GDHRDH"/>
</dbReference>
<evidence type="ECO:0000256" key="2">
    <source>
        <dbReference type="ARBA" id="ARBA00005189"/>
    </source>
</evidence>
<evidence type="ECO:0000256" key="13">
    <source>
        <dbReference type="ARBA" id="ARBA00037929"/>
    </source>
</evidence>
<comment type="pathway">
    <text evidence="2">Lipid metabolism.</text>
</comment>
<evidence type="ECO:0000313" key="27">
    <source>
        <dbReference type="EMBL" id="JAT94408.1"/>
    </source>
</evidence>
<keyword evidence="11" id="KW-0496">Mitochondrion</keyword>
<evidence type="ECO:0000256" key="25">
    <source>
        <dbReference type="ARBA" id="ARBA00083258"/>
    </source>
</evidence>
<evidence type="ECO:0000256" key="6">
    <source>
        <dbReference type="ARBA" id="ARBA00022553"/>
    </source>
</evidence>
<evidence type="ECO:0000256" key="17">
    <source>
        <dbReference type="ARBA" id="ARBA00052680"/>
    </source>
</evidence>
<evidence type="ECO:0000256" key="8">
    <source>
        <dbReference type="ARBA" id="ARBA00023002"/>
    </source>
</evidence>
<dbReference type="SUPFAM" id="SSF51735">
    <property type="entry name" value="NAD(P)-binding Rossmann-fold domains"/>
    <property type="match status" value="1"/>
</dbReference>
<evidence type="ECO:0000256" key="16">
    <source>
        <dbReference type="ARBA" id="ARBA00050435"/>
    </source>
</evidence>
<keyword evidence="5" id="KW-0444">Lipid biosynthesis</keyword>
<dbReference type="AlphaFoldDB" id="A0A1E1X5A6"/>
<dbReference type="InterPro" id="IPR020904">
    <property type="entry name" value="Sc_DH/Rdtase_CS"/>
</dbReference>
<dbReference type="PANTHER" id="PTHR24321:SF8">
    <property type="entry name" value="ESTRADIOL 17-BETA-DEHYDROGENASE 8-RELATED"/>
    <property type="match status" value="1"/>
</dbReference>
<keyword evidence="8" id="KW-0560">Oxidoreductase</keyword>
<evidence type="ECO:0000256" key="23">
    <source>
        <dbReference type="ARBA" id="ARBA00081936"/>
    </source>
</evidence>
<evidence type="ECO:0000256" key="21">
    <source>
        <dbReference type="ARBA" id="ARBA00077835"/>
    </source>
</evidence>